<feature type="domain" description="Flagellar basal body rod protein N-terminal" evidence="8">
    <location>
        <begin position="9"/>
        <end position="37"/>
    </location>
</feature>
<reference evidence="11" key="2">
    <citation type="submission" date="2020-09" db="EMBL/GenBank/DDBJ databases">
        <authorList>
            <person name="Sun Q."/>
            <person name="Sedlacek I."/>
        </authorList>
    </citation>
    <scope>NUCLEOTIDE SEQUENCE</scope>
    <source>
        <strain evidence="11">CCM 7684</strain>
    </source>
</reference>
<evidence type="ECO:0000259" key="9">
    <source>
        <dbReference type="Pfam" id="PF06429"/>
    </source>
</evidence>
<dbReference type="GO" id="GO:0009425">
    <property type="term" value="C:bacterial-type flagellum basal body"/>
    <property type="evidence" value="ECO:0007669"/>
    <property type="project" value="UniProtKB-SubCell"/>
</dbReference>
<dbReference type="InterPro" id="IPR002371">
    <property type="entry name" value="FlgK"/>
</dbReference>
<evidence type="ECO:0000313" key="12">
    <source>
        <dbReference type="Proteomes" id="UP000602745"/>
    </source>
</evidence>
<dbReference type="GO" id="GO:0005198">
    <property type="term" value="F:structural molecule activity"/>
    <property type="evidence" value="ECO:0007669"/>
    <property type="project" value="InterPro"/>
</dbReference>
<keyword evidence="5" id="KW-0964">Secreted</keyword>
<organism evidence="11 12">
    <name type="scientific">Agaricicola taiwanensis</name>
    <dbReference type="NCBI Taxonomy" id="591372"/>
    <lineage>
        <taxon>Bacteria</taxon>
        <taxon>Pseudomonadati</taxon>
        <taxon>Pseudomonadota</taxon>
        <taxon>Alphaproteobacteria</taxon>
        <taxon>Rhodobacterales</taxon>
        <taxon>Paracoccaceae</taxon>
        <taxon>Agaricicola</taxon>
    </lineage>
</organism>
<evidence type="ECO:0000259" key="10">
    <source>
        <dbReference type="Pfam" id="PF22638"/>
    </source>
</evidence>
<evidence type="ECO:0000256" key="7">
    <source>
        <dbReference type="SAM" id="Coils"/>
    </source>
</evidence>
<feature type="domain" description="Flagellar basal-body/hook protein C-terminal" evidence="9">
    <location>
        <begin position="687"/>
        <end position="728"/>
    </location>
</feature>
<keyword evidence="6" id="KW-0975">Bacterial flagellum</keyword>
<gene>
    <name evidence="11" type="ORF">GCM10007276_17290</name>
</gene>
<keyword evidence="12" id="KW-1185">Reference proteome</keyword>
<dbReference type="PANTHER" id="PTHR30033">
    <property type="entry name" value="FLAGELLAR HOOK-ASSOCIATED PROTEIN 1"/>
    <property type="match status" value="1"/>
</dbReference>
<sequence>MGLTTTLSSALSGLRATQSGLELVANNVANAQTPGYTRKALGMEVSLSGNSTTGVRVTDVQREIDIYLQRQIRTETAGAGYADARASMLDRLQRLFGAPGADGSMDSFVNSFGASLDALVTSPESSAARTDVIANAQLLAQSLNQISNQVQQLRSDANSALSDLTFNANNLLQNLASIQDKLGNSVTSGTAHADLLDQRDATLTQLAEIMDIQVISRENDQISVYTTTGISLYEAGRPAQLVFDKEVSVSPETLYSRDPETRSIGTIVIKNGAGEEIDLLGPNGVKSGQMRAYGEMRDETLVEAQNQVDELAASLAEAFGSRTVSDTDGSDGFDIDLKGLQRGDTANISFTQGGRTYNVTLINSANPASTNITNALTASPNDIVIGVNFDPSDLAGTAAAINAALAGHADLPADVPTVTLGGTAQNPSLTATTSGSATVTGVSADITVTALTNDGLEVPLFVDAGRNNQVYTGNVDGIPQRLGFAGRIAVNPAVVKDPSSLVIYQTTPSTTPYPAETTAESAFDYAALTPGDTFTFQLSGGSAVTLTSGTDFTDQATFLAALNTALGTDGTASFDALNALSIELTSTTRTLTLSGEVAEAVGIDGTSEPWVPTLDSDTARPKFLRDAFEAAGRLFRPDTGIGGTTPFSGSISAFARSIVETQGRNFEFAARIAEGQSVVLTSLRDRFAETSGVDIDQEMAKLLQLQTAYAANARVMTAVKDLMDQLLAI</sequence>
<dbReference type="Pfam" id="PF06429">
    <property type="entry name" value="Flg_bbr_C"/>
    <property type="match status" value="1"/>
</dbReference>
<feature type="domain" description="Flagellar hook-associated protein FlgK helical" evidence="10">
    <location>
        <begin position="90"/>
        <end position="321"/>
    </location>
</feature>
<feature type="coiled-coil region" evidence="7">
    <location>
        <begin position="136"/>
        <end position="163"/>
    </location>
</feature>
<dbReference type="Proteomes" id="UP000602745">
    <property type="component" value="Unassembled WGS sequence"/>
</dbReference>
<dbReference type="PANTHER" id="PTHR30033:SF1">
    <property type="entry name" value="FLAGELLAR HOOK-ASSOCIATED PROTEIN 1"/>
    <property type="match status" value="1"/>
</dbReference>
<evidence type="ECO:0000259" key="8">
    <source>
        <dbReference type="Pfam" id="PF00460"/>
    </source>
</evidence>
<evidence type="ECO:0000256" key="1">
    <source>
        <dbReference type="ARBA" id="ARBA00004117"/>
    </source>
</evidence>
<evidence type="ECO:0000256" key="2">
    <source>
        <dbReference type="ARBA" id="ARBA00004613"/>
    </source>
</evidence>
<accession>A0A8J2W1W8</accession>
<dbReference type="InterPro" id="IPR001444">
    <property type="entry name" value="Flag_bb_rod_N"/>
</dbReference>
<comment type="caution">
    <text evidence="11">The sequence shown here is derived from an EMBL/GenBank/DDBJ whole genome shotgun (WGS) entry which is preliminary data.</text>
</comment>
<dbReference type="Pfam" id="PF00460">
    <property type="entry name" value="Flg_bb_rod"/>
    <property type="match status" value="1"/>
</dbReference>
<evidence type="ECO:0000313" key="11">
    <source>
        <dbReference type="EMBL" id="GGE40493.1"/>
    </source>
</evidence>
<comment type="similarity">
    <text evidence="3">Belongs to the flagella basal body rod proteins family.</text>
</comment>
<reference evidence="11" key="1">
    <citation type="journal article" date="2014" name="Int. J. Syst. Evol. Microbiol.">
        <title>Complete genome sequence of Corynebacterium casei LMG S-19264T (=DSM 44701T), isolated from a smear-ripened cheese.</title>
        <authorList>
            <consortium name="US DOE Joint Genome Institute (JGI-PGF)"/>
            <person name="Walter F."/>
            <person name="Albersmeier A."/>
            <person name="Kalinowski J."/>
            <person name="Ruckert C."/>
        </authorList>
    </citation>
    <scope>NUCLEOTIDE SEQUENCE</scope>
    <source>
        <strain evidence="11">CCM 7684</strain>
    </source>
</reference>
<keyword evidence="7" id="KW-0175">Coiled coil</keyword>
<dbReference type="RefSeq" id="WP_188409346.1">
    <property type="nucleotide sequence ID" value="NZ_BMCP01000002.1"/>
</dbReference>
<dbReference type="GO" id="GO:0044780">
    <property type="term" value="P:bacterial-type flagellum assembly"/>
    <property type="evidence" value="ECO:0007669"/>
    <property type="project" value="InterPro"/>
</dbReference>
<comment type="subcellular location">
    <subcellularLocation>
        <location evidence="1">Bacterial flagellum basal body</location>
    </subcellularLocation>
    <subcellularLocation>
        <location evidence="2">Secreted</location>
    </subcellularLocation>
</comment>
<dbReference type="PRINTS" id="PR01005">
    <property type="entry name" value="FLGHOOKAP1"/>
</dbReference>
<protein>
    <recommendedName>
        <fullName evidence="4">Flagellar hook-associated protein 1</fullName>
    </recommendedName>
</protein>
<evidence type="ECO:0000256" key="5">
    <source>
        <dbReference type="ARBA" id="ARBA00022525"/>
    </source>
</evidence>
<proteinExistence type="inferred from homology"/>
<dbReference type="InterPro" id="IPR053927">
    <property type="entry name" value="FlgK_helical"/>
</dbReference>
<dbReference type="InterPro" id="IPR010930">
    <property type="entry name" value="Flg_bb/hook_C_dom"/>
</dbReference>
<evidence type="ECO:0000256" key="3">
    <source>
        <dbReference type="ARBA" id="ARBA00009677"/>
    </source>
</evidence>
<evidence type="ECO:0000256" key="6">
    <source>
        <dbReference type="ARBA" id="ARBA00023143"/>
    </source>
</evidence>
<dbReference type="SUPFAM" id="SSF64518">
    <property type="entry name" value="Phase 1 flagellin"/>
    <property type="match status" value="2"/>
</dbReference>
<dbReference type="GO" id="GO:0005576">
    <property type="term" value="C:extracellular region"/>
    <property type="evidence" value="ECO:0007669"/>
    <property type="project" value="UniProtKB-SubCell"/>
</dbReference>
<evidence type="ECO:0000256" key="4">
    <source>
        <dbReference type="ARBA" id="ARBA00016244"/>
    </source>
</evidence>
<dbReference type="AlphaFoldDB" id="A0A8J2W1W8"/>
<dbReference type="GO" id="GO:0009424">
    <property type="term" value="C:bacterial-type flagellum hook"/>
    <property type="evidence" value="ECO:0007669"/>
    <property type="project" value="InterPro"/>
</dbReference>
<name>A0A8J2W1W8_9RHOB</name>
<dbReference type="NCBIfam" id="TIGR02492">
    <property type="entry name" value="flgK_ends"/>
    <property type="match status" value="1"/>
</dbReference>
<dbReference type="EMBL" id="BMCP01000002">
    <property type="protein sequence ID" value="GGE40493.1"/>
    <property type="molecule type" value="Genomic_DNA"/>
</dbReference>
<dbReference type="Pfam" id="PF22638">
    <property type="entry name" value="FlgK_D1"/>
    <property type="match status" value="1"/>
</dbReference>